<evidence type="ECO:0000313" key="6">
    <source>
        <dbReference type="Proteomes" id="UP000790787"/>
    </source>
</evidence>
<dbReference type="OMA" id="EFRYFMI"/>
<evidence type="ECO:0000256" key="3">
    <source>
        <dbReference type="ARBA" id="ARBA00022737"/>
    </source>
</evidence>
<sequence>MLFPLFKAQPLYTYAHLSLSLRHTHKNKSSRINIMADILKADQLIECEEALFDKDGDGCITIEELATVIRSLDQNPTEEELYRMISEVDADENGIIEFTEFLNLITQKMKETDAEEELKEAFKVFDKDQNGYISANDLRHVMINLGEKLTDEEAEQMIKEADLDGDGQVNFDDFVKMMTVG</sequence>
<gene>
    <name evidence="7" type="primary">LOC107773369</name>
</gene>
<name>A0A1S3Y7W7_TOBAC</name>
<dbReference type="PANTHER" id="PTHR23048:SF0">
    <property type="entry name" value="CALMODULIN LIKE 3"/>
    <property type="match status" value="1"/>
</dbReference>
<dbReference type="SUPFAM" id="SSF47473">
    <property type="entry name" value="EF-hand"/>
    <property type="match status" value="1"/>
</dbReference>
<dbReference type="FunFam" id="1.10.238.10:FF:000001">
    <property type="entry name" value="Calmodulin 1"/>
    <property type="match status" value="1"/>
</dbReference>
<dbReference type="PANTHER" id="PTHR23048">
    <property type="entry name" value="MYOSIN LIGHT CHAIN 1, 3"/>
    <property type="match status" value="1"/>
</dbReference>
<dbReference type="KEGG" id="nta:107773369"/>
<dbReference type="Gene3D" id="1.10.238.10">
    <property type="entry name" value="EF-hand"/>
    <property type="match status" value="3"/>
</dbReference>
<dbReference type="RefSeq" id="XP_016448278.1">
    <property type="nucleotide sequence ID" value="XM_016592792.1"/>
</dbReference>
<evidence type="ECO:0000256" key="2">
    <source>
        <dbReference type="ARBA" id="ARBA00022481"/>
    </source>
</evidence>
<feature type="domain" description="EF-hand" evidence="5">
    <location>
        <begin position="113"/>
        <end position="148"/>
    </location>
</feature>
<dbReference type="AlphaFoldDB" id="A0A1S3Y7W7"/>
<dbReference type="InterPro" id="IPR018247">
    <property type="entry name" value="EF_Hand_1_Ca_BS"/>
</dbReference>
<dbReference type="InterPro" id="IPR002048">
    <property type="entry name" value="EF_hand_dom"/>
</dbReference>
<dbReference type="GeneID" id="107773369"/>
<keyword evidence="4" id="KW-0106">Calcium</keyword>
<dbReference type="OrthoDB" id="1270537at2759"/>
<keyword evidence="6" id="KW-1185">Reference proteome</keyword>
<keyword evidence="2" id="KW-0488">Methylation</keyword>
<evidence type="ECO:0000256" key="4">
    <source>
        <dbReference type="ARBA" id="ARBA00022837"/>
    </source>
</evidence>
<dbReference type="InterPro" id="IPR050230">
    <property type="entry name" value="CALM/Myosin/TropC-like"/>
</dbReference>
<feature type="domain" description="EF-hand" evidence="5">
    <location>
        <begin position="50"/>
        <end position="75"/>
    </location>
</feature>
<feature type="domain" description="EF-hand" evidence="5">
    <location>
        <begin position="76"/>
        <end position="111"/>
    </location>
</feature>
<dbReference type="STRING" id="4097.A0A1S3Y7W7"/>
<evidence type="ECO:0000259" key="5">
    <source>
        <dbReference type="PROSITE" id="PS50222"/>
    </source>
</evidence>
<proteinExistence type="inferred from homology"/>
<dbReference type="CDD" id="cd00051">
    <property type="entry name" value="EFh"/>
    <property type="match status" value="1"/>
</dbReference>
<evidence type="ECO:0000256" key="1">
    <source>
        <dbReference type="ARBA" id="ARBA00009763"/>
    </source>
</evidence>
<dbReference type="SMART" id="SM00054">
    <property type="entry name" value="EFh"/>
    <property type="match status" value="4"/>
</dbReference>
<feature type="domain" description="EF-hand" evidence="5">
    <location>
        <begin position="149"/>
        <end position="181"/>
    </location>
</feature>
<reference evidence="7" key="2">
    <citation type="submission" date="2025-08" db="UniProtKB">
        <authorList>
            <consortium name="RefSeq"/>
        </authorList>
    </citation>
    <scope>IDENTIFICATION</scope>
    <source>
        <tissue evidence="7">Leaf</tissue>
    </source>
</reference>
<dbReference type="RefSeq" id="XP_016448278.1">
    <property type="nucleotide sequence ID" value="XM_016592792.2"/>
</dbReference>
<evidence type="ECO:0000313" key="7">
    <source>
        <dbReference type="RefSeq" id="XP_016448278.1"/>
    </source>
</evidence>
<dbReference type="GO" id="GO:0005509">
    <property type="term" value="F:calcium ion binding"/>
    <property type="evidence" value="ECO:0000318"/>
    <property type="project" value="GO_Central"/>
</dbReference>
<keyword evidence="3" id="KW-0677">Repeat</keyword>
<dbReference type="Pfam" id="PF13499">
    <property type="entry name" value="EF-hand_7"/>
    <property type="match status" value="2"/>
</dbReference>
<organism evidence="6 7">
    <name type="scientific">Nicotiana tabacum</name>
    <name type="common">Common tobacco</name>
    <dbReference type="NCBI Taxonomy" id="4097"/>
    <lineage>
        <taxon>Eukaryota</taxon>
        <taxon>Viridiplantae</taxon>
        <taxon>Streptophyta</taxon>
        <taxon>Embryophyta</taxon>
        <taxon>Tracheophyta</taxon>
        <taxon>Spermatophyta</taxon>
        <taxon>Magnoliopsida</taxon>
        <taxon>eudicotyledons</taxon>
        <taxon>Gunneridae</taxon>
        <taxon>Pentapetalae</taxon>
        <taxon>asterids</taxon>
        <taxon>lamiids</taxon>
        <taxon>Solanales</taxon>
        <taxon>Solanaceae</taxon>
        <taxon>Nicotianoideae</taxon>
        <taxon>Nicotianeae</taxon>
        <taxon>Nicotiana</taxon>
    </lineage>
</organism>
<dbReference type="GO" id="GO:0030234">
    <property type="term" value="F:enzyme regulator activity"/>
    <property type="evidence" value="ECO:0000318"/>
    <property type="project" value="GO_Central"/>
</dbReference>
<dbReference type="PaxDb" id="4097-A0A1S3Y7W7"/>
<protein>
    <submittedName>
        <fullName evidence="7">Calmodulin-2-like</fullName>
    </submittedName>
    <submittedName>
        <fullName evidence="7">Calmodulin-like protein 8</fullName>
    </submittedName>
</protein>
<dbReference type="Proteomes" id="UP000790787">
    <property type="component" value="Chromosome 14"/>
</dbReference>
<reference evidence="6" key="1">
    <citation type="journal article" date="2014" name="Nat. Commun.">
        <title>The tobacco genome sequence and its comparison with those of tomato and potato.</title>
        <authorList>
            <person name="Sierro N."/>
            <person name="Battey J.N."/>
            <person name="Ouadi S."/>
            <person name="Bakaher N."/>
            <person name="Bovet L."/>
            <person name="Willig A."/>
            <person name="Goepfert S."/>
            <person name="Peitsch M.C."/>
            <person name="Ivanov N.V."/>
        </authorList>
    </citation>
    <scope>NUCLEOTIDE SEQUENCE [LARGE SCALE GENOMIC DNA]</scope>
</reference>
<dbReference type="GO" id="GO:0005737">
    <property type="term" value="C:cytoplasm"/>
    <property type="evidence" value="ECO:0000318"/>
    <property type="project" value="GO_Central"/>
</dbReference>
<dbReference type="SMR" id="A0A1S3Y7W7"/>
<dbReference type="PROSITE" id="PS50222">
    <property type="entry name" value="EF_HAND_2"/>
    <property type="match status" value="4"/>
</dbReference>
<comment type="similarity">
    <text evidence="1">Belongs to the calmodulin family.</text>
</comment>
<accession>A0A1S3Y7W7</accession>
<dbReference type="PROSITE" id="PS00018">
    <property type="entry name" value="EF_HAND_1"/>
    <property type="match status" value="4"/>
</dbReference>
<dbReference type="InterPro" id="IPR011992">
    <property type="entry name" value="EF-hand-dom_pair"/>
</dbReference>